<protein>
    <submittedName>
        <fullName evidence="2">Uncharacterized protein</fullName>
    </submittedName>
</protein>
<keyword evidence="3" id="KW-1185">Reference proteome</keyword>
<gene>
    <name evidence="2" type="ORF">NEZAVI_LOCUS5459</name>
</gene>
<keyword evidence="1" id="KW-0472">Membrane</keyword>
<proteinExistence type="predicted"/>
<reference evidence="2" key="1">
    <citation type="submission" date="2022-01" db="EMBL/GenBank/DDBJ databases">
        <authorList>
            <person name="King R."/>
        </authorList>
    </citation>
    <scope>NUCLEOTIDE SEQUENCE</scope>
</reference>
<accession>A0A9P0H2K1</accession>
<dbReference type="EMBL" id="OV725079">
    <property type="protein sequence ID" value="CAH1395128.1"/>
    <property type="molecule type" value="Genomic_DNA"/>
</dbReference>
<sequence>MTAITFLNLLTTWFLLNIFILTLIALSIKIISFRKMSILHNLSSYLILLSYKLSFSLLFVVLQTRNKI</sequence>
<evidence type="ECO:0000313" key="2">
    <source>
        <dbReference type="EMBL" id="CAH1395128.1"/>
    </source>
</evidence>
<evidence type="ECO:0000313" key="3">
    <source>
        <dbReference type="Proteomes" id="UP001152798"/>
    </source>
</evidence>
<keyword evidence="1" id="KW-1133">Transmembrane helix</keyword>
<keyword evidence="1" id="KW-0812">Transmembrane</keyword>
<name>A0A9P0H2K1_NEZVI</name>
<feature type="transmembrane region" description="Helical" evidence="1">
    <location>
        <begin position="42"/>
        <end position="62"/>
    </location>
</feature>
<dbReference type="Proteomes" id="UP001152798">
    <property type="component" value="Chromosome 3"/>
</dbReference>
<dbReference type="AlphaFoldDB" id="A0A9P0H2K1"/>
<evidence type="ECO:0000256" key="1">
    <source>
        <dbReference type="SAM" id="Phobius"/>
    </source>
</evidence>
<feature type="transmembrane region" description="Helical" evidence="1">
    <location>
        <begin position="6"/>
        <end position="30"/>
    </location>
</feature>
<organism evidence="2 3">
    <name type="scientific">Nezara viridula</name>
    <name type="common">Southern green stink bug</name>
    <name type="synonym">Cimex viridulus</name>
    <dbReference type="NCBI Taxonomy" id="85310"/>
    <lineage>
        <taxon>Eukaryota</taxon>
        <taxon>Metazoa</taxon>
        <taxon>Ecdysozoa</taxon>
        <taxon>Arthropoda</taxon>
        <taxon>Hexapoda</taxon>
        <taxon>Insecta</taxon>
        <taxon>Pterygota</taxon>
        <taxon>Neoptera</taxon>
        <taxon>Paraneoptera</taxon>
        <taxon>Hemiptera</taxon>
        <taxon>Heteroptera</taxon>
        <taxon>Panheteroptera</taxon>
        <taxon>Pentatomomorpha</taxon>
        <taxon>Pentatomoidea</taxon>
        <taxon>Pentatomidae</taxon>
        <taxon>Pentatominae</taxon>
        <taxon>Nezara</taxon>
    </lineage>
</organism>